<dbReference type="Proteomes" id="UP001295444">
    <property type="component" value="Chromosome 06"/>
</dbReference>
<evidence type="ECO:0000313" key="2">
    <source>
        <dbReference type="EMBL" id="CAH2300895.1"/>
    </source>
</evidence>
<evidence type="ECO:0000256" key="1">
    <source>
        <dbReference type="SAM" id="MobiDB-lite"/>
    </source>
</evidence>
<accession>A0AAD1SG83</accession>
<dbReference type="AlphaFoldDB" id="A0AAD1SG83"/>
<reference evidence="2" key="1">
    <citation type="submission" date="2022-03" db="EMBL/GenBank/DDBJ databases">
        <authorList>
            <person name="Alioto T."/>
            <person name="Alioto T."/>
            <person name="Gomez Garrido J."/>
        </authorList>
    </citation>
    <scope>NUCLEOTIDE SEQUENCE</scope>
</reference>
<dbReference type="EMBL" id="OW240917">
    <property type="protein sequence ID" value="CAH2300895.1"/>
    <property type="molecule type" value="Genomic_DNA"/>
</dbReference>
<gene>
    <name evidence="2" type="ORF">PECUL_23A049632</name>
</gene>
<evidence type="ECO:0000313" key="3">
    <source>
        <dbReference type="Proteomes" id="UP001295444"/>
    </source>
</evidence>
<organism evidence="2 3">
    <name type="scientific">Pelobates cultripes</name>
    <name type="common">Western spadefoot toad</name>
    <dbReference type="NCBI Taxonomy" id="61616"/>
    <lineage>
        <taxon>Eukaryota</taxon>
        <taxon>Metazoa</taxon>
        <taxon>Chordata</taxon>
        <taxon>Craniata</taxon>
        <taxon>Vertebrata</taxon>
        <taxon>Euteleostomi</taxon>
        <taxon>Amphibia</taxon>
        <taxon>Batrachia</taxon>
        <taxon>Anura</taxon>
        <taxon>Pelobatoidea</taxon>
        <taxon>Pelobatidae</taxon>
        <taxon>Pelobates</taxon>
    </lineage>
</organism>
<proteinExistence type="predicted"/>
<keyword evidence="3" id="KW-1185">Reference proteome</keyword>
<sequence>MTHGTHNQKSERGTIGDVLHPQLPTHGRQMPLSVADGWTDGYPRCRSGLIRTFPPPSAGGRRGIPEFPPGLTTTLTHPHPPFFPIPVSLSPPLLPPLSPPPALVTATKQTIQDYFLANETEDTTPLLCWEAHKVVLQGHFIAHCSARKKAHNQTITDLNKDIAELEYRHKQTLDPSTYRDLLLKRTQLTGHLNRAIQRSFQQFQHMVYEHGNKCGRLLATLLKKPRNHLYIPKIQNAAGRMCHLPDQISAAFTQYYEDLYNLR</sequence>
<name>A0AAD1SG83_PELCU</name>
<protein>
    <submittedName>
        <fullName evidence="2">Uncharacterized protein</fullName>
    </submittedName>
</protein>
<feature type="region of interest" description="Disordered" evidence="1">
    <location>
        <begin position="1"/>
        <end position="24"/>
    </location>
</feature>